<comment type="caution">
    <text evidence="8">The sequence shown here is derived from an EMBL/GenBank/DDBJ whole genome shotgun (WGS) entry which is preliminary data.</text>
</comment>
<organism evidence="8 9">
    <name type="scientific">Flagellimonas alvinocaridis</name>
    <dbReference type="NCBI Taxonomy" id="2530200"/>
    <lineage>
        <taxon>Bacteria</taxon>
        <taxon>Pseudomonadati</taxon>
        <taxon>Bacteroidota</taxon>
        <taxon>Flavobacteriia</taxon>
        <taxon>Flavobacteriales</taxon>
        <taxon>Flavobacteriaceae</taxon>
        <taxon>Flagellimonas</taxon>
    </lineage>
</organism>
<keyword evidence="2" id="KW-0223">Dioxygenase</keyword>
<evidence type="ECO:0000256" key="3">
    <source>
        <dbReference type="ARBA" id="ARBA00023002"/>
    </source>
</evidence>
<evidence type="ECO:0000256" key="4">
    <source>
        <dbReference type="ARBA" id="ARBA00023004"/>
    </source>
</evidence>
<dbReference type="AlphaFoldDB" id="A0A4S8RH40"/>
<reference evidence="8 9" key="1">
    <citation type="submission" date="2019-03" db="EMBL/GenBank/DDBJ databases">
        <title>Muricauda SCR12 sp.nov, a marine bacterium isolated from Pacific Ocean:the Okinawa trough.</title>
        <authorList>
            <person name="Liu L."/>
        </authorList>
    </citation>
    <scope>NUCLEOTIDE SEQUENCE [LARGE SCALE GENOMIC DNA]</scope>
    <source>
        <strain evidence="8 9">SCR12</strain>
    </source>
</reference>
<dbReference type="Gene3D" id="3.10.180.50">
    <property type="match status" value="1"/>
</dbReference>
<dbReference type="EMBL" id="SNTZ01000019">
    <property type="protein sequence ID" value="THV56861.1"/>
    <property type="molecule type" value="Genomic_DNA"/>
</dbReference>
<dbReference type="RefSeq" id="WP_136567628.1">
    <property type="nucleotide sequence ID" value="NZ_SNTZ01000019.1"/>
</dbReference>
<evidence type="ECO:0000313" key="9">
    <source>
        <dbReference type="Proteomes" id="UP000310406"/>
    </source>
</evidence>
<dbReference type="OrthoDB" id="506370at2"/>
<dbReference type="Proteomes" id="UP000310406">
    <property type="component" value="Unassembled WGS sequence"/>
</dbReference>
<keyword evidence="9" id="KW-1185">Reference proteome</keyword>
<name>A0A4S8RH40_9FLAO</name>
<dbReference type="CDD" id="cd16350">
    <property type="entry name" value="VOC_like"/>
    <property type="match status" value="1"/>
</dbReference>
<evidence type="ECO:0000256" key="7">
    <source>
        <dbReference type="ARBA" id="ARBA00035045"/>
    </source>
</evidence>
<dbReference type="PANTHER" id="PTHR31136:SF5">
    <property type="entry name" value="2-OXOADIPATE DIOXYGENASE_DECARBOXYLASE, CHLOROPLASTIC"/>
    <property type="match status" value="1"/>
</dbReference>
<dbReference type="GO" id="GO:0051213">
    <property type="term" value="F:dioxygenase activity"/>
    <property type="evidence" value="ECO:0007669"/>
    <property type="project" value="UniProtKB-KW"/>
</dbReference>
<proteinExistence type="inferred from homology"/>
<evidence type="ECO:0000256" key="5">
    <source>
        <dbReference type="ARBA" id="ARBA00035013"/>
    </source>
</evidence>
<evidence type="ECO:0000256" key="6">
    <source>
        <dbReference type="ARBA" id="ARBA00035023"/>
    </source>
</evidence>
<keyword evidence="3" id="KW-0560">Oxidoreductase</keyword>
<dbReference type="PANTHER" id="PTHR31136">
    <property type="entry name" value="DUF1338 DOMAIN-CONTAINING PROTEIN"/>
    <property type="match status" value="1"/>
</dbReference>
<accession>A0A4S8RH40</accession>
<keyword evidence="4" id="KW-0408">Iron</keyword>
<protein>
    <recommendedName>
        <fullName evidence="6">2-oxoadipate dioxygenase/decarboxylase</fullName>
        <ecNumber evidence="6">1.13.11.93</ecNumber>
    </recommendedName>
    <alternativeName>
        <fullName evidence="7">2-hydroxyglutarate synthase</fullName>
    </alternativeName>
</protein>
<gene>
    <name evidence="8" type="ORF">EZV76_16475</name>
</gene>
<evidence type="ECO:0000313" key="8">
    <source>
        <dbReference type="EMBL" id="THV56861.1"/>
    </source>
</evidence>
<evidence type="ECO:0000256" key="2">
    <source>
        <dbReference type="ARBA" id="ARBA00022964"/>
    </source>
</evidence>
<dbReference type="EC" id="1.13.11.93" evidence="6"/>
<sequence>MKTVDIEGLKQVLKALMGPYRERVPDVEKITGAMIEKGMIDNQDDIVNDHIAFRTMGVPNLGIASFEKIFLNYGYTKKDYYFFEGKKLNAYWYAPPQPEFPRIFISELRVDDLSMEAQDTIKKYTGNINSDPVDDLDLDNPSEVGNFFYKPLWELPTLSDFNALAQESEYAAWVIYNRYYLNHYTISVHDLPEAYNTIEKFNAFLESIGVKLNSSGGKVKISEDGLLKQSSSIAQMIEADFARGETAEIAGSYVEFAERLPLPGHVKQSGLVDRAQRRDGFESANADKIFESTYSEQTNALKNHLQG</sequence>
<evidence type="ECO:0000256" key="1">
    <source>
        <dbReference type="ARBA" id="ARBA00001954"/>
    </source>
</evidence>
<dbReference type="InterPro" id="IPR009770">
    <property type="entry name" value="HGLS"/>
</dbReference>
<comment type="similarity">
    <text evidence="5">Belongs to the 2-oxoadipate dioxygenase/decarboxylase family.</text>
</comment>
<dbReference type="SMART" id="SM01150">
    <property type="entry name" value="DUF1338"/>
    <property type="match status" value="1"/>
</dbReference>
<comment type="cofactor">
    <cofactor evidence="1">
        <name>Fe(2+)</name>
        <dbReference type="ChEBI" id="CHEBI:29033"/>
    </cofactor>
</comment>
<dbReference type="Pfam" id="PF07063">
    <property type="entry name" value="HGLS"/>
    <property type="match status" value="1"/>
</dbReference>